<keyword evidence="2" id="KW-1185">Reference proteome</keyword>
<dbReference type="eggNOG" id="ENOG502N5D1">
    <property type="taxonomic scope" value="Archaea"/>
</dbReference>
<dbReference type="PATRIC" id="fig|1114856.3.peg.2350"/>
<protein>
    <submittedName>
        <fullName evidence="1">Uncharacterized protein</fullName>
    </submittedName>
</protein>
<gene>
    <name evidence="1" type="ORF">C496_11278</name>
</gene>
<dbReference type="EMBL" id="AOHW01000032">
    <property type="protein sequence ID" value="ELY40429.1"/>
    <property type="molecule type" value="Genomic_DNA"/>
</dbReference>
<evidence type="ECO:0000313" key="1">
    <source>
        <dbReference type="EMBL" id="ELY40429.1"/>
    </source>
</evidence>
<evidence type="ECO:0000313" key="2">
    <source>
        <dbReference type="Proteomes" id="UP000011599"/>
    </source>
</evidence>
<reference evidence="1 2" key="1">
    <citation type="journal article" date="2014" name="PLoS Genet.">
        <title>Phylogenetically driven sequencing of extremely halophilic archaea reveals strategies for static and dynamic osmo-response.</title>
        <authorList>
            <person name="Becker E.A."/>
            <person name="Seitzer P.M."/>
            <person name="Tritt A."/>
            <person name="Larsen D."/>
            <person name="Krusor M."/>
            <person name="Yao A.I."/>
            <person name="Wu D."/>
            <person name="Madern D."/>
            <person name="Eisen J.A."/>
            <person name="Darling A.E."/>
            <person name="Facciotti M.T."/>
        </authorList>
    </citation>
    <scope>NUCLEOTIDE SEQUENCE [LARGE SCALE GENOMIC DNA]</scope>
    <source>
        <strain evidence="1 2">GA33</strain>
    </source>
</reference>
<dbReference type="STRING" id="1114856.GCA_000383975_02679"/>
<dbReference type="OrthoDB" id="160238at2157"/>
<dbReference type="Proteomes" id="UP000011599">
    <property type="component" value="Unassembled WGS sequence"/>
</dbReference>
<comment type="caution">
    <text evidence="1">The sequence shown here is derived from an EMBL/GenBank/DDBJ whole genome shotgun (WGS) entry which is preliminary data.</text>
</comment>
<proteinExistence type="predicted"/>
<dbReference type="AlphaFoldDB" id="L9VTE4"/>
<accession>L9VTE4</accession>
<sequence length="82" mass="9349">MATGDDLRGEEECQEISLLLVNPDSVTFTRRSVEVALCETEVDSATVDVDLEFEWHQICHGCGERKWFNSMICDDCRDRHGV</sequence>
<name>L9VTE4_9EURY</name>
<organism evidence="1 2">
    <name type="scientific">Natronorubrum tibetense GA33</name>
    <dbReference type="NCBI Taxonomy" id="1114856"/>
    <lineage>
        <taxon>Archaea</taxon>
        <taxon>Methanobacteriati</taxon>
        <taxon>Methanobacteriota</taxon>
        <taxon>Stenosarchaea group</taxon>
        <taxon>Halobacteria</taxon>
        <taxon>Halobacteriales</taxon>
        <taxon>Natrialbaceae</taxon>
        <taxon>Natronorubrum</taxon>
    </lineage>
</organism>
<dbReference type="RefSeq" id="WP_006090086.1">
    <property type="nucleotide sequence ID" value="NZ_AOHW01000032.1"/>
</dbReference>